<accession>A0A0A9AWV1</accession>
<name>A0A0A9AWV1_ARUDO</name>
<proteinExistence type="predicted"/>
<organism evidence="1">
    <name type="scientific">Arundo donax</name>
    <name type="common">Giant reed</name>
    <name type="synonym">Donax arundinaceus</name>
    <dbReference type="NCBI Taxonomy" id="35708"/>
    <lineage>
        <taxon>Eukaryota</taxon>
        <taxon>Viridiplantae</taxon>
        <taxon>Streptophyta</taxon>
        <taxon>Embryophyta</taxon>
        <taxon>Tracheophyta</taxon>
        <taxon>Spermatophyta</taxon>
        <taxon>Magnoliopsida</taxon>
        <taxon>Liliopsida</taxon>
        <taxon>Poales</taxon>
        <taxon>Poaceae</taxon>
        <taxon>PACMAD clade</taxon>
        <taxon>Arundinoideae</taxon>
        <taxon>Arundineae</taxon>
        <taxon>Arundo</taxon>
    </lineage>
</organism>
<reference evidence="1" key="1">
    <citation type="submission" date="2014-09" db="EMBL/GenBank/DDBJ databases">
        <authorList>
            <person name="Magalhaes I.L.F."/>
            <person name="Oliveira U."/>
            <person name="Santos F.R."/>
            <person name="Vidigal T.H.D.A."/>
            <person name="Brescovit A.D."/>
            <person name="Santos A.J."/>
        </authorList>
    </citation>
    <scope>NUCLEOTIDE SEQUENCE</scope>
    <source>
        <tissue evidence="1">Shoot tissue taken approximately 20 cm above the soil surface</tissue>
    </source>
</reference>
<dbReference type="EMBL" id="GBRH01241696">
    <property type="protein sequence ID" value="JAD56199.1"/>
    <property type="molecule type" value="Transcribed_RNA"/>
</dbReference>
<reference evidence="1" key="2">
    <citation type="journal article" date="2015" name="Data Brief">
        <title>Shoot transcriptome of the giant reed, Arundo donax.</title>
        <authorList>
            <person name="Barrero R.A."/>
            <person name="Guerrero F.D."/>
            <person name="Moolhuijzen P."/>
            <person name="Goolsby J.A."/>
            <person name="Tidwell J."/>
            <person name="Bellgard S.E."/>
            <person name="Bellgard M.I."/>
        </authorList>
    </citation>
    <scope>NUCLEOTIDE SEQUENCE</scope>
    <source>
        <tissue evidence="1">Shoot tissue taken approximately 20 cm above the soil surface</tissue>
    </source>
</reference>
<evidence type="ECO:0000313" key="1">
    <source>
        <dbReference type="EMBL" id="JAD56199.1"/>
    </source>
</evidence>
<protein>
    <submittedName>
        <fullName evidence="1">Uncharacterized protein</fullName>
    </submittedName>
</protein>
<sequence>MRSHILIFKLCNYFYQQPIQQYINL</sequence>
<dbReference type="AlphaFoldDB" id="A0A0A9AWV1"/>